<comment type="caution">
    <text evidence="1">The sequence shown here is derived from an EMBL/GenBank/DDBJ whole genome shotgun (WGS) entry which is preliminary data.</text>
</comment>
<organism evidence="1 2">
    <name type="scientific">Trichinella murrelli</name>
    <dbReference type="NCBI Taxonomy" id="144512"/>
    <lineage>
        <taxon>Eukaryota</taxon>
        <taxon>Metazoa</taxon>
        <taxon>Ecdysozoa</taxon>
        <taxon>Nematoda</taxon>
        <taxon>Enoplea</taxon>
        <taxon>Dorylaimia</taxon>
        <taxon>Trichinellida</taxon>
        <taxon>Trichinellidae</taxon>
        <taxon>Trichinella</taxon>
    </lineage>
</organism>
<evidence type="ECO:0000313" key="2">
    <source>
        <dbReference type="Proteomes" id="UP000055048"/>
    </source>
</evidence>
<protein>
    <submittedName>
        <fullName evidence="1">Uncharacterized protein</fullName>
    </submittedName>
</protein>
<accession>A0A0V0TVN9</accession>
<dbReference type="EMBL" id="JYDJ01000130">
    <property type="protein sequence ID" value="KRX42960.1"/>
    <property type="molecule type" value="Genomic_DNA"/>
</dbReference>
<dbReference type="AlphaFoldDB" id="A0A0V0TVN9"/>
<sequence>MAPFVLGVQDGCFLGAPAYLTHRIPNSPSRKGQCVKGVELLYVRRALWLLFYRARWAGVDQRVRPRGHILRSALLPLFPGNTVAFKRQVKCTVFINKYKQGPPRIRHRKFSELITALAISLPTTIYRNPYPIFKQIQLLDVDLGPPQSVLGHAYFLEVCSIYSWLIFISGYLTSLWINVKHFGIGKSDEQHQAEKLLKLLQIHSAVDIALEVDASKGETNDR</sequence>
<proteinExistence type="predicted"/>
<dbReference type="Proteomes" id="UP000055048">
    <property type="component" value="Unassembled WGS sequence"/>
</dbReference>
<evidence type="ECO:0000313" key="1">
    <source>
        <dbReference type="EMBL" id="KRX42960.1"/>
    </source>
</evidence>
<dbReference type="OrthoDB" id="5922091at2759"/>
<name>A0A0V0TVN9_9BILA</name>
<gene>
    <name evidence="1" type="ORF">T05_13357</name>
</gene>
<keyword evidence="2" id="KW-1185">Reference proteome</keyword>
<reference evidence="1 2" key="1">
    <citation type="submission" date="2015-01" db="EMBL/GenBank/DDBJ databases">
        <title>Evolution of Trichinella species and genotypes.</title>
        <authorList>
            <person name="Korhonen P.K."/>
            <person name="Edoardo P."/>
            <person name="Giuseppe L.R."/>
            <person name="Gasser R.B."/>
        </authorList>
    </citation>
    <scope>NUCLEOTIDE SEQUENCE [LARGE SCALE GENOMIC DNA]</scope>
    <source>
        <strain evidence="1">ISS417</strain>
    </source>
</reference>